<protein>
    <submittedName>
        <fullName evidence="7">Cell wall anchored protein</fullName>
    </submittedName>
</protein>
<dbReference type="GO" id="GO:0006011">
    <property type="term" value="P:UDP-alpha-D-glucose metabolic process"/>
    <property type="evidence" value="ECO:0007669"/>
    <property type="project" value="InterPro"/>
</dbReference>
<keyword evidence="4 6" id="KW-1133">Transmembrane helix</keyword>
<feature type="transmembrane region" description="Helical" evidence="6">
    <location>
        <begin position="126"/>
        <end position="146"/>
    </location>
</feature>
<evidence type="ECO:0000256" key="6">
    <source>
        <dbReference type="SAM" id="Phobius"/>
    </source>
</evidence>
<evidence type="ECO:0000256" key="4">
    <source>
        <dbReference type="ARBA" id="ARBA00022989"/>
    </source>
</evidence>
<evidence type="ECO:0000256" key="2">
    <source>
        <dbReference type="ARBA" id="ARBA00022475"/>
    </source>
</evidence>
<evidence type="ECO:0000256" key="3">
    <source>
        <dbReference type="ARBA" id="ARBA00022692"/>
    </source>
</evidence>
<evidence type="ECO:0000313" key="7">
    <source>
        <dbReference type="EMBL" id="SUY22540.1"/>
    </source>
</evidence>
<sequence>MPHNNSVIKMLNNNLNIKFDKNYSNFISNDKISFIDDYGKNISTIQLIKSPYNNQKNIMVISSMNEKNLYLGMDYLLNKSKVNDLKGDTLIIDEYGEVEDLAYNLKSKKEVKDSSWNMSINKTTKVFLMISFITIIVVMILSMLYIKKYKRR</sequence>
<keyword evidence="2" id="KW-1003">Cell membrane</keyword>
<evidence type="ECO:0000256" key="1">
    <source>
        <dbReference type="ARBA" id="ARBA00004162"/>
    </source>
</evidence>
<keyword evidence="5 6" id="KW-0472">Membrane</keyword>
<dbReference type="AlphaFoldDB" id="A0A381I8D4"/>
<organism evidence="7">
    <name type="scientific">Clostridioides difficile</name>
    <name type="common">Peptoclostridium difficile</name>
    <dbReference type="NCBI Taxonomy" id="1496"/>
    <lineage>
        <taxon>Bacteria</taxon>
        <taxon>Bacillati</taxon>
        <taxon>Bacillota</taxon>
        <taxon>Clostridia</taxon>
        <taxon>Peptostreptococcales</taxon>
        <taxon>Peptostreptococcaceae</taxon>
        <taxon>Clostridioides</taxon>
    </lineage>
</organism>
<dbReference type="PANTHER" id="PTHR39083:SF1">
    <property type="entry name" value="CYCLIC DI-GMP-BINDING PROTEIN"/>
    <property type="match status" value="1"/>
</dbReference>
<keyword evidence="3 6" id="KW-0812">Transmembrane</keyword>
<dbReference type="InterPro" id="IPR018513">
    <property type="entry name" value="Cell_synthase_bac"/>
</dbReference>
<dbReference type="PANTHER" id="PTHR39083">
    <property type="entry name" value="CYCLIC DI-GMP-BINDING PROTEIN"/>
    <property type="match status" value="1"/>
</dbReference>
<dbReference type="EMBL" id="UFWD01000001">
    <property type="protein sequence ID" value="SUY22540.1"/>
    <property type="molecule type" value="Genomic_DNA"/>
</dbReference>
<reference evidence="7" key="1">
    <citation type="submission" date="2018-06" db="EMBL/GenBank/DDBJ databases">
        <authorList>
            <consortium name="Pathogen Informatics"/>
            <person name="Doyle S."/>
        </authorList>
    </citation>
    <scope>NUCLEOTIDE SEQUENCE</scope>
    <source>
        <strain evidence="7">NCTC13307</strain>
    </source>
</reference>
<comment type="subcellular location">
    <subcellularLocation>
        <location evidence="1">Cell membrane</location>
        <topology evidence="1">Single-pass membrane protein</topology>
    </subcellularLocation>
</comment>
<dbReference type="GO" id="GO:0005886">
    <property type="term" value="C:plasma membrane"/>
    <property type="evidence" value="ECO:0007669"/>
    <property type="project" value="UniProtKB-SubCell"/>
</dbReference>
<evidence type="ECO:0000256" key="5">
    <source>
        <dbReference type="ARBA" id="ARBA00023136"/>
    </source>
</evidence>
<accession>A0A381I8D4</accession>
<proteinExistence type="predicted"/>
<gene>
    <name evidence="7" type="ORF">NCTC13307_01251</name>
</gene>
<name>A0A381I8D4_CLODI</name>